<dbReference type="RefSeq" id="XP_018038230.1">
    <property type="nucleotide sequence ID" value="XM_018184668.1"/>
</dbReference>
<dbReference type="GeneID" id="28768154"/>
<organism evidence="1 2">
    <name type="scientific">Paraphaeosphaeria sporulosa</name>
    <dbReference type="NCBI Taxonomy" id="1460663"/>
    <lineage>
        <taxon>Eukaryota</taxon>
        <taxon>Fungi</taxon>
        <taxon>Dikarya</taxon>
        <taxon>Ascomycota</taxon>
        <taxon>Pezizomycotina</taxon>
        <taxon>Dothideomycetes</taxon>
        <taxon>Pleosporomycetidae</taxon>
        <taxon>Pleosporales</taxon>
        <taxon>Massarineae</taxon>
        <taxon>Didymosphaeriaceae</taxon>
        <taxon>Paraphaeosphaeria</taxon>
    </lineage>
</organism>
<evidence type="ECO:0000313" key="2">
    <source>
        <dbReference type="Proteomes" id="UP000077069"/>
    </source>
</evidence>
<protein>
    <recommendedName>
        <fullName evidence="3">Thioredoxin domain-containing protein</fullName>
    </recommendedName>
</protein>
<proteinExistence type="predicted"/>
<keyword evidence="2" id="KW-1185">Reference proteome</keyword>
<dbReference type="InParanoid" id="A0A177CK22"/>
<dbReference type="SUPFAM" id="SSF52833">
    <property type="entry name" value="Thioredoxin-like"/>
    <property type="match status" value="1"/>
</dbReference>
<name>A0A177CK22_9PLEO</name>
<sequence length="93" mass="10195">MATATPITSQAEFDAAIAEPTKFVTIYVHDGPIPEEVRQRFQATAPAFADKAKEKMKLEKLPALLVFKGGKEVDRVYAPGEEEMKALVGKLFA</sequence>
<dbReference type="EMBL" id="KV441550">
    <property type="protein sequence ID" value="OAG07865.1"/>
    <property type="molecule type" value="Genomic_DNA"/>
</dbReference>
<dbReference type="Proteomes" id="UP000077069">
    <property type="component" value="Unassembled WGS sequence"/>
</dbReference>
<evidence type="ECO:0000313" key="1">
    <source>
        <dbReference type="EMBL" id="OAG07865.1"/>
    </source>
</evidence>
<dbReference type="InterPro" id="IPR036249">
    <property type="entry name" value="Thioredoxin-like_sf"/>
</dbReference>
<evidence type="ECO:0008006" key="3">
    <source>
        <dbReference type="Google" id="ProtNLM"/>
    </source>
</evidence>
<dbReference type="OrthoDB" id="2121326at2759"/>
<accession>A0A177CK22</accession>
<gene>
    <name evidence="1" type="ORF">CC84DRAFT_1256832</name>
</gene>
<dbReference type="AlphaFoldDB" id="A0A177CK22"/>
<reference evidence="1 2" key="1">
    <citation type="submission" date="2016-05" db="EMBL/GenBank/DDBJ databases">
        <title>Comparative analysis of secretome profiles of manganese(II)-oxidizing ascomycete fungi.</title>
        <authorList>
            <consortium name="DOE Joint Genome Institute"/>
            <person name="Zeiner C.A."/>
            <person name="Purvine S.O."/>
            <person name="Zink E.M."/>
            <person name="Wu S."/>
            <person name="Pasa-Tolic L."/>
            <person name="Chaput D.L."/>
            <person name="Haridas S."/>
            <person name="Grigoriev I.V."/>
            <person name="Santelli C.M."/>
            <person name="Hansel C.M."/>
        </authorList>
    </citation>
    <scope>NUCLEOTIDE SEQUENCE [LARGE SCALE GENOMIC DNA]</scope>
    <source>
        <strain evidence="1 2">AP3s5-JAC2a</strain>
    </source>
</reference>